<protein>
    <submittedName>
        <fullName evidence="1">Uncharacterized protein</fullName>
    </submittedName>
</protein>
<organism evidence="1 2">
    <name type="scientific">Botrimarina colliarenosi</name>
    <dbReference type="NCBI Taxonomy" id="2528001"/>
    <lineage>
        <taxon>Bacteria</taxon>
        <taxon>Pseudomonadati</taxon>
        <taxon>Planctomycetota</taxon>
        <taxon>Planctomycetia</taxon>
        <taxon>Pirellulales</taxon>
        <taxon>Lacipirellulaceae</taxon>
        <taxon>Botrimarina</taxon>
    </lineage>
</organism>
<dbReference type="AlphaFoldDB" id="A0A5C6ABV0"/>
<accession>A0A5C6ABV0</accession>
<comment type="caution">
    <text evidence="1">The sequence shown here is derived from an EMBL/GenBank/DDBJ whole genome shotgun (WGS) entry which is preliminary data.</text>
</comment>
<dbReference type="EMBL" id="SJPR01000003">
    <property type="protein sequence ID" value="TWT97069.1"/>
    <property type="molecule type" value="Genomic_DNA"/>
</dbReference>
<evidence type="ECO:0000313" key="1">
    <source>
        <dbReference type="EMBL" id="TWT97069.1"/>
    </source>
</evidence>
<keyword evidence="2" id="KW-1185">Reference proteome</keyword>
<dbReference type="Proteomes" id="UP000317421">
    <property type="component" value="Unassembled WGS sequence"/>
</dbReference>
<gene>
    <name evidence="1" type="ORF">Pla108_28460</name>
</gene>
<sequence>MSEKGLLPQLFSQLDVTSGAHRPSHVEPQDDQTGLLRDMLTAQDRTNELLEELVGTLTAQQRHRQQEMQRWRDANPQLATNCREAAEVLSEVQVDFLERLTEDVKDNGEEMAYGDFMLTEFVDRYGPRLAHLNGVIQALAQLGGCQAAPADEEQEG</sequence>
<evidence type="ECO:0000313" key="2">
    <source>
        <dbReference type="Proteomes" id="UP000317421"/>
    </source>
</evidence>
<proteinExistence type="predicted"/>
<dbReference type="RefSeq" id="WP_231934498.1">
    <property type="nucleotide sequence ID" value="NZ_SJPR01000003.1"/>
</dbReference>
<reference evidence="1 2" key="1">
    <citation type="submission" date="2019-02" db="EMBL/GenBank/DDBJ databases">
        <title>Deep-cultivation of Planctomycetes and their phenomic and genomic characterization uncovers novel biology.</title>
        <authorList>
            <person name="Wiegand S."/>
            <person name="Jogler M."/>
            <person name="Boedeker C."/>
            <person name="Pinto D."/>
            <person name="Vollmers J."/>
            <person name="Rivas-Marin E."/>
            <person name="Kohn T."/>
            <person name="Peeters S.H."/>
            <person name="Heuer A."/>
            <person name="Rast P."/>
            <person name="Oberbeckmann S."/>
            <person name="Bunk B."/>
            <person name="Jeske O."/>
            <person name="Meyerdierks A."/>
            <person name="Storesund J.E."/>
            <person name="Kallscheuer N."/>
            <person name="Luecker S."/>
            <person name="Lage O.M."/>
            <person name="Pohl T."/>
            <person name="Merkel B.J."/>
            <person name="Hornburger P."/>
            <person name="Mueller R.-W."/>
            <person name="Bruemmer F."/>
            <person name="Labrenz M."/>
            <person name="Spormann A.M."/>
            <person name="Op Den Camp H."/>
            <person name="Overmann J."/>
            <person name="Amann R."/>
            <person name="Jetten M.S.M."/>
            <person name="Mascher T."/>
            <person name="Medema M.H."/>
            <person name="Devos D.P."/>
            <person name="Kaster A.-K."/>
            <person name="Ovreas L."/>
            <person name="Rohde M."/>
            <person name="Galperin M.Y."/>
            <person name="Jogler C."/>
        </authorList>
    </citation>
    <scope>NUCLEOTIDE SEQUENCE [LARGE SCALE GENOMIC DNA]</scope>
    <source>
        <strain evidence="1 2">Pla108</strain>
    </source>
</reference>
<name>A0A5C6ABV0_9BACT</name>